<dbReference type="PATRIC" id="fig|573737.6.peg.1546"/>
<evidence type="ECO:0000256" key="1">
    <source>
        <dbReference type="SAM" id="SignalP"/>
    </source>
</evidence>
<protein>
    <recommendedName>
        <fullName evidence="4">Cell division protein FtsI</fullName>
    </recommendedName>
</protein>
<evidence type="ECO:0000313" key="2">
    <source>
        <dbReference type="EMBL" id="AKC68774.1"/>
    </source>
</evidence>
<dbReference type="AlphaFoldDB" id="A0A0E3U517"/>
<keyword evidence="1" id="KW-0732">Signal</keyword>
<feature type="chain" id="PRO_5002412706" description="Cell division protein FtsI" evidence="1">
    <location>
        <begin position="32"/>
        <end position="177"/>
    </location>
</feature>
<keyword evidence="3" id="KW-1185">Reference proteome</keyword>
<dbReference type="KEGG" id="pox:MB84_03825"/>
<reference evidence="2" key="1">
    <citation type="submission" date="2016-06" db="EMBL/GenBank/DDBJ databases">
        <title>Pandoraea oxalativorans DSM 23570 Genome Sequencing.</title>
        <authorList>
            <person name="Ee R."/>
            <person name="Lim Y.-L."/>
            <person name="Yong D."/>
            <person name="Yin W.-F."/>
            <person name="Chan K.-G."/>
        </authorList>
    </citation>
    <scope>NUCLEOTIDE SEQUENCE</scope>
    <source>
        <strain evidence="2">DSM 23570</strain>
    </source>
</reference>
<dbReference type="Proteomes" id="UP000035050">
    <property type="component" value="Chromosome"/>
</dbReference>
<proteinExistence type="predicted"/>
<evidence type="ECO:0008006" key="4">
    <source>
        <dbReference type="Google" id="ProtNLM"/>
    </source>
</evidence>
<dbReference type="OrthoDB" id="9107469at2"/>
<dbReference type="HOGENOM" id="CLU_112344_0_0_4"/>
<dbReference type="EMBL" id="CP011253">
    <property type="protein sequence ID" value="AKC68774.1"/>
    <property type="molecule type" value="Genomic_DNA"/>
</dbReference>
<sequence length="177" mass="18752">MKRLAMVLALAATASATLNGCLFSTPAPILAAQVAASVVSTGVVLSDQLPSVSPPTQPAAPELLSRNMCIELAPDGISDLLPAIQGRLRAYGIVSTIYSPGTWPTGCVVLNYTVRRAWRNSLWGSSPSEYLAYATLTLSQDGSVINTVYFDGRSATVESWSASNSRMAQLVDRLVVF</sequence>
<feature type="signal peptide" evidence="1">
    <location>
        <begin position="1"/>
        <end position="31"/>
    </location>
</feature>
<name>A0A0E3U517_9BURK</name>
<evidence type="ECO:0000313" key="3">
    <source>
        <dbReference type="Proteomes" id="UP000035050"/>
    </source>
</evidence>
<accession>A0A0E3U517</accession>
<gene>
    <name evidence="2" type="ORF">MB84_03825</name>
</gene>
<organism evidence="2 3">
    <name type="scientific">Pandoraea oxalativorans</name>
    <dbReference type="NCBI Taxonomy" id="573737"/>
    <lineage>
        <taxon>Bacteria</taxon>
        <taxon>Pseudomonadati</taxon>
        <taxon>Pseudomonadota</taxon>
        <taxon>Betaproteobacteria</taxon>
        <taxon>Burkholderiales</taxon>
        <taxon>Burkholderiaceae</taxon>
        <taxon>Pandoraea</taxon>
    </lineage>
</organism>
<dbReference type="RefSeq" id="WP_046290156.1">
    <property type="nucleotide sequence ID" value="NZ_CP011253.3"/>
</dbReference>